<protein>
    <submittedName>
        <fullName evidence="1">Glycoside hydrolase family 125 protein</fullName>
    </submittedName>
</protein>
<dbReference type="PANTHER" id="PTHR31047">
    <property type="entry name" value="MEIOTICALLY UP-REGULATED GENE 157 PROTEIN"/>
    <property type="match status" value="1"/>
</dbReference>
<organism evidence="1 2">
    <name type="scientific">Candidatus Eisenbergiella intestinigallinarum</name>
    <dbReference type="NCBI Taxonomy" id="2838549"/>
    <lineage>
        <taxon>Bacteria</taxon>
        <taxon>Bacillati</taxon>
        <taxon>Bacillota</taxon>
        <taxon>Clostridia</taxon>
        <taxon>Lachnospirales</taxon>
        <taxon>Lachnospiraceae</taxon>
        <taxon>Eisenbergiella</taxon>
    </lineage>
</organism>
<dbReference type="GO" id="GO:0005975">
    <property type="term" value="P:carbohydrate metabolic process"/>
    <property type="evidence" value="ECO:0007669"/>
    <property type="project" value="InterPro"/>
</dbReference>
<dbReference type="Proteomes" id="UP000823922">
    <property type="component" value="Unassembled WGS sequence"/>
</dbReference>
<sequence length="378" mass="42735">MAVQQPEMTYIITGDIEAMWLRDSSMQVLPYLRHLGDDTVSRAVRGLIRKQADLILIDPYANAFNRNGDFACYKKDHTKMGPYIWERKYEVDSLAFPIFLLEAYYEKSRDDTILTDRILQALETVIEVWKKEQNHAAESDYKFERDSESITETLENEGKGSPVGYTGMTWSGFRPSDDACQYHYLVPSNMLAVSVLRGLEKLPLSENLKKRAAELADEIAGGIRKYAVAEGPSGKGMYAYETDGLGNFNLMDDANLPSLLGAPWYGFCETDDPLYQETRKFLLSPENPYYFQGKYAAGIGSPHTPDGYIWHIGLIVQGLTASNDSEKAAILEALKNTNAGTGHMHEGFDPNDPGRFTRPWFAWADSMFCLLVEDYYHL</sequence>
<dbReference type="PANTHER" id="PTHR31047:SF0">
    <property type="entry name" value="MEIOTICALLY UP-REGULATED GENE 157 PROTEIN"/>
    <property type="match status" value="1"/>
</dbReference>
<accession>A0A9D2QJT2</accession>
<dbReference type="Gene3D" id="1.50.10.10">
    <property type="match status" value="1"/>
</dbReference>
<dbReference type="Pfam" id="PF06824">
    <property type="entry name" value="Glyco_hydro_125"/>
    <property type="match status" value="1"/>
</dbReference>
<comment type="caution">
    <text evidence="1">The sequence shown here is derived from an EMBL/GenBank/DDBJ whole genome shotgun (WGS) entry which is preliminary data.</text>
</comment>
<dbReference type="InterPro" id="IPR008928">
    <property type="entry name" value="6-hairpin_glycosidase_sf"/>
</dbReference>
<gene>
    <name evidence="1" type="ORF">H9926_12385</name>
</gene>
<dbReference type="AlphaFoldDB" id="A0A9D2QJT2"/>
<dbReference type="InterPro" id="IPR008313">
    <property type="entry name" value="GH125"/>
</dbReference>
<reference evidence="1" key="1">
    <citation type="journal article" date="2021" name="PeerJ">
        <title>Extensive microbial diversity within the chicken gut microbiome revealed by metagenomics and culture.</title>
        <authorList>
            <person name="Gilroy R."/>
            <person name="Ravi A."/>
            <person name="Getino M."/>
            <person name="Pursley I."/>
            <person name="Horton D.L."/>
            <person name="Alikhan N.F."/>
            <person name="Baker D."/>
            <person name="Gharbi K."/>
            <person name="Hall N."/>
            <person name="Watson M."/>
            <person name="Adriaenssens E.M."/>
            <person name="Foster-Nyarko E."/>
            <person name="Jarju S."/>
            <person name="Secka A."/>
            <person name="Antonio M."/>
            <person name="Oren A."/>
            <person name="Chaudhuri R.R."/>
            <person name="La Ragione R."/>
            <person name="Hildebrand F."/>
            <person name="Pallen M.J."/>
        </authorList>
    </citation>
    <scope>NUCLEOTIDE SEQUENCE</scope>
    <source>
        <strain evidence="1">ChiBcec1-1630</strain>
    </source>
</reference>
<name>A0A9D2QJT2_9FIRM</name>
<dbReference type="PIRSF" id="PIRSF028846">
    <property type="entry name" value="UCP028846"/>
    <property type="match status" value="1"/>
</dbReference>
<dbReference type="InterPro" id="IPR012341">
    <property type="entry name" value="6hp_glycosidase-like_sf"/>
</dbReference>
<reference evidence="1" key="2">
    <citation type="submission" date="2021-04" db="EMBL/GenBank/DDBJ databases">
        <authorList>
            <person name="Gilroy R."/>
        </authorList>
    </citation>
    <scope>NUCLEOTIDE SEQUENCE</scope>
    <source>
        <strain evidence="1">ChiBcec1-1630</strain>
    </source>
</reference>
<dbReference type="GO" id="GO:0016787">
    <property type="term" value="F:hydrolase activity"/>
    <property type="evidence" value="ECO:0007669"/>
    <property type="project" value="UniProtKB-KW"/>
</dbReference>
<keyword evidence="1" id="KW-0378">Hydrolase</keyword>
<evidence type="ECO:0000313" key="1">
    <source>
        <dbReference type="EMBL" id="HJC88801.1"/>
    </source>
</evidence>
<dbReference type="SMART" id="SM01149">
    <property type="entry name" value="DUF1237"/>
    <property type="match status" value="1"/>
</dbReference>
<proteinExistence type="predicted"/>
<dbReference type="EMBL" id="DWVS01000321">
    <property type="protein sequence ID" value="HJC88801.1"/>
    <property type="molecule type" value="Genomic_DNA"/>
</dbReference>
<evidence type="ECO:0000313" key="2">
    <source>
        <dbReference type="Proteomes" id="UP000823922"/>
    </source>
</evidence>
<dbReference type="SUPFAM" id="SSF48208">
    <property type="entry name" value="Six-hairpin glycosidases"/>
    <property type="match status" value="1"/>
</dbReference>